<evidence type="ECO:0000256" key="1">
    <source>
        <dbReference type="ARBA" id="ARBA00004141"/>
    </source>
</evidence>
<feature type="transmembrane region" description="Helical" evidence="14">
    <location>
        <begin position="444"/>
        <end position="468"/>
    </location>
</feature>
<dbReference type="GO" id="GO:0005886">
    <property type="term" value="C:plasma membrane"/>
    <property type="evidence" value="ECO:0007669"/>
    <property type="project" value="TreeGrafter"/>
</dbReference>
<keyword evidence="8 12" id="KW-0406">Ion transport</keyword>
<keyword evidence="6 14" id="KW-1133">Transmembrane helix</keyword>
<evidence type="ECO:0000256" key="12">
    <source>
        <dbReference type="RuleBase" id="RU000679"/>
    </source>
</evidence>
<evidence type="ECO:0000256" key="2">
    <source>
        <dbReference type="ARBA" id="ARBA00007193"/>
    </source>
</evidence>
<feature type="transmembrane region" description="Helical" evidence="14">
    <location>
        <begin position="54"/>
        <end position="78"/>
    </location>
</feature>
<evidence type="ECO:0000256" key="10">
    <source>
        <dbReference type="ARBA" id="ARBA00023201"/>
    </source>
</evidence>
<gene>
    <name evidence="15" type="primary">AVEN_134275_1</name>
    <name evidence="15" type="ORF">CDAR_277501</name>
</gene>
<evidence type="ECO:0000256" key="6">
    <source>
        <dbReference type="ARBA" id="ARBA00022989"/>
    </source>
</evidence>
<sequence length="498" mass="57844">MSDEFYDSKPKNNSSNAKYRSFGSYLRAVLKTSLITSFPQIATSKSWLKRIIKIAVFVMCLVGFAYQTLNFMWMYLAYPTVVNVYISNPYEIVKPAITVCNKNRGDCRSRCPVTVTALAPNYHSPAWREIPFYRMFVMGCYSSDGQLPLKNPLGKQFPSLIASLRSVSHEINLKRVRDLKRRTFLCSQPKYKCTFDDPAEFCDKYPAKCPGLDPQYTYSGLITLDQIIDKKYDWKSSLAEAHNDTVIKLCIDKLEEKSRMCKKPYRRVPVIDAKGEPNVCHTIDSLVGRPEEEDQIYPNTYVLELHLDTQGEEYVVFTDPVLLQMMIHDRRTLVNPFSQGSSLEAGVHYKAFVSMTAKELLPLPYDTKCLDYLKEWRENNGTGPLNHLMCVERCKLRKLLEMNKCIDRNVDYPHIEQLCPQVQSRRHLVQSVEMFSYIGGYMGMWLGLSLISLFDLYETICFLLYFPFGRFRMKSKKTRRHVPKQGRRHYSDSLGQYY</sequence>
<reference evidence="15 16" key="1">
    <citation type="submission" date="2021-06" db="EMBL/GenBank/DDBJ databases">
        <title>Caerostris darwini draft genome.</title>
        <authorList>
            <person name="Kono N."/>
            <person name="Arakawa K."/>
        </authorList>
    </citation>
    <scope>NUCLEOTIDE SEQUENCE [LARGE SCALE GENOMIC DNA]</scope>
</reference>
<feature type="compositionally biased region" description="Basic residues" evidence="13">
    <location>
        <begin position="479"/>
        <end position="488"/>
    </location>
</feature>
<dbReference type="GO" id="GO:0015280">
    <property type="term" value="F:ligand-gated sodium channel activity"/>
    <property type="evidence" value="ECO:0007669"/>
    <property type="project" value="TreeGrafter"/>
</dbReference>
<keyword evidence="9 14" id="KW-0472">Membrane</keyword>
<dbReference type="PANTHER" id="PTHR11690:SF227">
    <property type="entry name" value="AMILORIDE-SENSITIVE SODIUM CHANNEL"/>
    <property type="match status" value="1"/>
</dbReference>
<keyword evidence="3 12" id="KW-0813">Transport</keyword>
<comment type="caution">
    <text evidence="15">The sequence shown here is derived from an EMBL/GenBank/DDBJ whole genome shotgun (WGS) entry which is preliminary data.</text>
</comment>
<feature type="region of interest" description="Disordered" evidence="13">
    <location>
        <begin position="479"/>
        <end position="498"/>
    </location>
</feature>
<protein>
    <submittedName>
        <fullName evidence="15">Uncharacterized protein</fullName>
    </submittedName>
</protein>
<keyword evidence="7" id="KW-0915">Sodium</keyword>
<evidence type="ECO:0000256" key="8">
    <source>
        <dbReference type="ARBA" id="ARBA00023065"/>
    </source>
</evidence>
<dbReference type="Proteomes" id="UP001054837">
    <property type="component" value="Unassembled WGS sequence"/>
</dbReference>
<evidence type="ECO:0000256" key="3">
    <source>
        <dbReference type="ARBA" id="ARBA00022448"/>
    </source>
</evidence>
<evidence type="ECO:0000256" key="13">
    <source>
        <dbReference type="SAM" id="MobiDB-lite"/>
    </source>
</evidence>
<keyword evidence="4 12" id="KW-0894">Sodium channel</keyword>
<dbReference type="EMBL" id="BPLQ01013532">
    <property type="protein sequence ID" value="GIY72939.1"/>
    <property type="molecule type" value="Genomic_DNA"/>
</dbReference>
<evidence type="ECO:0000313" key="16">
    <source>
        <dbReference type="Proteomes" id="UP001054837"/>
    </source>
</evidence>
<accession>A0AAV4VSM2</accession>
<evidence type="ECO:0000256" key="14">
    <source>
        <dbReference type="SAM" id="Phobius"/>
    </source>
</evidence>
<dbReference type="Pfam" id="PF00858">
    <property type="entry name" value="ASC"/>
    <property type="match status" value="1"/>
</dbReference>
<evidence type="ECO:0000256" key="11">
    <source>
        <dbReference type="ARBA" id="ARBA00023303"/>
    </source>
</evidence>
<keyword evidence="16" id="KW-1185">Reference proteome</keyword>
<evidence type="ECO:0000256" key="9">
    <source>
        <dbReference type="ARBA" id="ARBA00023136"/>
    </source>
</evidence>
<evidence type="ECO:0000256" key="4">
    <source>
        <dbReference type="ARBA" id="ARBA00022461"/>
    </source>
</evidence>
<keyword evidence="5 12" id="KW-0812">Transmembrane</keyword>
<evidence type="ECO:0000256" key="7">
    <source>
        <dbReference type="ARBA" id="ARBA00023053"/>
    </source>
</evidence>
<comment type="subcellular location">
    <subcellularLocation>
        <location evidence="1">Membrane</location>
        <topology evidence="1">Multi-pass membrane protein</topology>
    </subcellularLocation>
</comment>
<dbReference type="PANTHER" id="PTHR11690">
    <property type="entry name" value="AMILORIDE-SENSITIVE SODIUM CHANNEL-RELATED"/>
    <property type="match status" value="1"/>
</dbReference>
<organism evidence="15 16">
    <name type="scientific">Caerostris darwini</name>
    <dbReference type="NCBI Taxonomy" id="1538125"/>
    <lineage>
        <taxon>Eukaryota</taxon>
        <taxon>Metazoa</taxon>
        <taxon>Ecdysozoa</taxon>
        <taxon>Arthropoda</taxon>
        <taxon>Chelicerata</taxon>
        <taxon>Arachnida</taxon>
        <taxon>Araneae</taxon>
        <taxon>Araneomorphae</taxon>
        <taxon>Entelegynae</taxon>
        <taxon>Araneoidea</taxon>
        <taxon>Araneidae</taxon>
        <taxon>Caerostris</taxon>
    </lineage>
</organism>
<keyword evidence="10 12" id="KW-0739">Sodium transport</keyword>
<dbReference type="Gene3D" id="1.10.287.770">
    <property type="entry name" value="YojJ-like"/>
    <property type="match status" value="1"/>
</dbReference>
<comment type="similarity">
    <text evidence="2 12">Belongs to the amiloride-sensitive sodium channel (TC 1.A.6) family.</text>
</comment>
<dbReference type="InterPro" id="IPR001873">
    <property type="entry name" value="ENaC"/>
</dbReference>
<evidence type="ECO:0000256" key="5">
    <source>
        <dbReference type="ARBA" id="ARBA00022692"/>
    </source>
</evidence>
<proteinExistence type="inferred from homology"/>
<keyword evidence="11 12" id="KW-0407">Ion channel</keyword>
<evidence type="ECO:0000313" key="15">
    <source>
        <dbReference type="EMBL" id="GIY72939.1"/>
    </source>
</evidence>
<dbReference type="AlphaFoldDB" id="A0AAV4VSM2"/>
<name>A0AAV4VSM2_9ARAC</name>